<sequence>MSSPHETTNAAELTAAGLTAAGLPPVRDREDLDPRGKKRDRSWPPAPEPLPFPVIDNHCHLDFADGDEQLSVHDHVARAAAAGIDAQITIGSDLEAVRWTAALLAAPDCPPSLRGGVAVHPNEAALHARGHDHEGRELPSLDDALAEVSDLLRGSGMIVVGETGLDWFRTSKKDDRARQAQIDAFRAHIALAKELDLPMQIHDRDAHRDVLEILEADGAPERTVFHCFSGDAEFARECADRGWYLSFAGTVTFKNSTGLREALAEVGLGQVMVETDAPFLTPVPYRGRPNSSYLIPLTMATIAEAAGVDLEPACRTVRATTQDVYGWPVGDAA</sequence>
<dbReference type="GO" id="GO:0005829">
    <property type="term" value="C:cytosol"/>
    <property type="evidence" value="ECO:0007669"/>
    <property type="project" value="TreeGrafter"/>
</dbReference>
<feature type="binding site" evidence="1">
    <location>
        <position position="162"/>
    </location>
    <ligand>
        <name>a divalent metal cation</name>
        <dbReference type="ChEBI" id="CHEBI:60240"/>
        <label>1</label>
    </ligand>
</feature>
<reference evidence="3 4" key="1">
    <citation type="submission" date="2020-08" db="EMBL/GenBank/DDBJ databases">
        <title>Sequencing the genomes of 1000 actinobacteria strains.</title>
        <authorList>
            <person name="Klenk H.-P."/>
        </authorList>
    </citation>
    <scope>NUCLEOTIDE SEQUENCE [LARGE SCALE GENOMIC DNA]</scope>
    <source>
        <strain evidence="3 4">DSM 28796</strain>
    </source>
</reference>
<organism evidence="3 4">
    <name type="scientific">Brachybacterium aquaticum</name>
    <dbReference type="NCBI Taxonomy" id="1432564"/>
    <lineage>
        <taxon>Bacteria</taxon>
        <taxon>Bacillati</taxon>
        <taxon>Actinomycetota</taxon>
        <taxon>Actinomycetes</taxon>
        <taxon>Micrococcales</taxon>
        <taxon>Dermabacteraceae</taxon>
        <taxon>Brachybacterium</taxon>
    </lineage>
</organism>
<dbReference type="InterPro" id="IPR032466">
    <property type="entry name" value="Metal_Hydrolase"/>
</dbReference>
<evidence type="ECO:0000256" key="1">
    <source>
        <dbReference type="PIRSR" id="PIRSR005902-1"/>
    </source>
</evidence>
<feature type="region of interest" description="Disordered" evidence="2">
    <location>
        <begin position="1"/>
        <end position="51"/>
    </location>
</feature>
<evidence type="ECO:0000313" key="3">
    <source>
        <dbReference type="EMBL" id="MBB5831711.1"/>
    </source>
</evidence>
<dbReference type="Pfam" id="PF01026">
    <property type="entry name" value="TatD_DNase"/>
    <property type="match status" value="1"/>
</dbReference>
<dbReference type="CDD" id="cd01310">
    <property type="entry name" value="TatD_DNAse"/>
    <property type="match status" value="1"/>
</dbReference>
<accession>A0A841ADL9</accession>
<gene>
    <name evidence="3" type="ORF">HNR70_001524</name>
</gene>
<evidence type="ECO:0000313" key="4">
    <source>
        <dbReference type="Proteomes" id="UP000588158"/>
    </source>
</evidence>
<dbReference type="EC" id="3.1.21.-" evidence="3"/>
<feature type="binding site" evidence="1">
    <location>
        <position position="58"/>
    </location>
    <ligand>
        <name>a divalent metal cation</name>
        <dbReference type="ChEBI" id="CHEBI:60240"/>
        <label>1</label>
    </ligand>
</feature>
<evidence type="ECO:0000256" key="2">
    <source>
        <dbReference type="SAM" id="MobiDB-lite"/>
    </source>
</evidence>
<dbReference type="PANTHER" id="PTHR46124:SF2">
    <property type="entry name" value="D-AMINOACYL-TRNA DEACYLASE"/>
    <property type="match status" value="1"/>
</dbReference>
<keyword evidence="4" id="KW-1185">Reference proteome</keyword>
<protein>
    <submittedName>
        <fullName evidence="3">TatD DNase family protein</fullName>
        <ecNumber evidence="3">3.1.21.-</ecNumber>
    </submittedName>
</protein>
<dbReference type="RefSeq" id="WP_184325129.1">
    <property type="nucleotide sequence ID" value="NZ_JACHLZ010000001.1"/>
</dbReference>
<dbReference type="AlphaFoldDB" id="A0A841ADL9"/>
<dbReference type="InterPro" id="IPR001130">
    <property type="entry name" value="TatD-like"/>
</dbReference>
<name>A0A841ADL9_9MICO</name>
<dbReference type="Gene3D" id="3.20.20.140">
    <property type="entry name" value="Metal-dependent hydrolases"/>
    <property type="match status" value="1"/>
</dbReference>
<feature type="binding site" evidence="1">
    <location>
        <position position="226"/>
    </location>
    <ligand>
        <name>a divalent metal cation</name>
        <dbReference type="ChEBI" id="CHEBI:60240"/>
        <label>2</label>
    </ligand>
</feature>
<feature type="binding site" evidence="1">
    <location>
        <position position="60"/>
    </location>
    <ligand>
        <name>a divalent metal cation</name>
        <dbReference type="ChEBI" id="CHEBI:60240"/>
        <label>1</label>
    </ligand>
</feature>
<proteinExistence type="predicted"/>
<dbReference type="PIRSF" id="PIRSF005902">
    <property type="entry name" value="DNase_TatD"/>
    <property type="match status" value="1"/>
</dbReference>
<dbReference type="SUPFAM" id="SSF51556">
    <property type="entry name" value="Metallo-dependent hydrolases"/>
    <property type="match status" value="1"/>
</dbReference>
<keyword evidence="3" id="KW-0378">Hydrolase</keyword>
<feature type="binding site" evidence="1">
    <location>
        <position position="202"/>
    </location>
    <ligand>
        <name>a divalent metal cation</name>
        <dbReference type="ChEBI" id="CHEBI:60240"/>
        <label>2</label>
    </ligand>
</feature>
<feature type="binding site" evidence="1">
    <location>
        <position position="276"/>
    </location>
    <ligand>
        <name>a divalent metal cation</name>
        <dbReference type="ChEBI" id="CHEBI:60240"/>
        <label>1</label>
    </ligand>
</feature>
<dbReference type="EMBL" id="JACHLZ010000001">
    <property type="protein sequence ID" value="MBB5831711.1"/>
    <property type="molecule type" value="Genomic_DNA"/>
</dbReference>
<dbReference type="GO" id="GO:0046872">
    <property type="term" value="F:metal ion binding"/>
    <property type="evidence" value="ECO:0007669"/>
    <property type="project" value="UniProtKB-KW"/>
</dbReference>
<keyword evidence="1" id="KW-0479">Metal-binding</keyword>
<comment type="caution">
    <text evidence="3">The sequence shown here is derived from an EMBL/GenBank/DDBJ whole genome shotgun (WGS) entry which is preliminary data.</text>
</comment>
<dbReference type="Proteomes" id="UP000588158">
    <property type="component" value="Unassembled WGS sequence"/>
</dbReference>
<dbReference type="GO" id="GO:0016788">
    <property type="term" value="F:hydrolase activity, acting on ester bonds"/>
    <property type="evidence" value="ECO:0007669"/>
    <property type="project" value="InterPro"/>
</dbReference>
<feature type="compositionally biased region" description="Basic and acidic residues" evidence="2">
    <location>
        <begin position="26"/>
        <end position="35"/>
    </location>
</feature>
<feature type="compositionally biased region" description="Low complexity" evidence="2">
    <location>
        <begin position="1"/>
        <end position="23"/>
    </location>
</feature>
<dbReference type="PANTHER" id="PTHR46124">
    <property type="entry name" value="D-AMINOACYL-TRNA DEACYLASE"/>
    <property type="match status" value="1"/>
</dbReference>